<reference evidence="1 2" key="1">
    <citation type="journal article" date="2016" name="Nat. Commun.">
        <title>Thousands of microbial genomes shed light on interconnected biogeochemical processes in an aquifer system.</title>
        <authorList>
            <person name="Anantharaman K."/>
            <person name="Brown C.T."/>
            <person name="Hug L.A."/>
            <person name="Sharon I."/>
            <person name="Castelle C.J."/>
            <person name="Probst A.J."/>
            <person name="Thomas B.C."/>
            <person name="Singh A."/>
            <person name="Wilkins M.J."/>
            <person name="Karaoz U."/>
            <person name="Brodie E.L."/>
            <person name="Williams K.H."/>
            <person name="Hubbard S.S."/>
            <person name="Banfield J.F."/>
        </authorList>
    </citation>
    <scope>NUCLEOTIDE SEQUENCE [LARGE SCALE GENOMIC DNA]</scope>
</reference>
<proteinExistence type="predicted"/>
<evidence type="ECO:0000313" key="1">
    <source>
        <dbReference type="EMBL" id="OGL53914.1"/>
    </source>
</evidence>
<sequence length="308" mass="35749">MSDNIIYRRATPEDIPVIYSLLSTMYKIKRPKEFWTWQCFETVIPVVLMCGFCGNELVGIFGIQKRKLTHNLICGQANHLNIAPRWREKGHFTRLGQAAIGNFNDLDVLCIFANKRAKLPCERSFGFKTIGALRILILDYLADIVNNGTKCESVTKKTVFPEIKKQQDSIIIFQDSQKYRFWRYALNPMYSYSIVTIDTGEFAIIKKFVDPVTKTSYGDIVDFECSLKDSRKLKRLFIGACWHLKELGANKITTWAVPGTMVRKVVEEIGFREGEYESYFCVKVLKPEFNYIYNFSKWHLRQADATNY</sequence>
<name>A0A1F7SL21_9BACT</name>
<evidence type="ECO:0000313" key="2">
    <source>
        <dbReference type="Proteomes" id="UP000178082"/>
    </source>
</evidence>
<dbReference type="SUPFAM" id="SSF55729">
    <property type="entry name" value="Acyl-CoA N-acyltransferases (Nat)"/>
    <property type="match status" value="1"/>
</dbReference>
<dbReference type="Gene3D" id="3.40.630.30">
    <property type="match status" value="1"/>
</dbReference>
<dbReference type="AlphaFoldDB" id="A0A1F7SL21"/>
<dbReference type="InterPro" id="IPR016181">
    <property type="entry name" value="Acyl_CoA_acyltransferase"/>
</dbReference>
<accession>A0A1F7SL21</accession>
<gene>
    <name evidence="1" type="ORF">A3G31_00750</name>
</gene>
<comment type="caution">
    <text evidence="1">The sequence shown here is derived from an EMBL/GenBank/DDBJ whole genome shotgun (WGS) entry which is preliminary data.</text>
</comment>
<dbReference type="STRING" id="1817883.A3G31_00750"/>
<protein>
    <submittedName>
        <fullName evidence="1">Uncharacterized protein</fullName>
    </submittedName>
</protein>
<dbReference type="EMBL" id="MGDI01000019">
    <property type="protein sequence ID" value="OGL53914.1"/>
    <property type="molecule type" value="Genomic_DNA"/>
</dbReference>
<dbReference type="Proteomes" id="UP000178082">
    <property type="component" value="Unassembled WGS sequence"/>
</dbReference>
<organism evidence="1 2">
    <name type="scientific">Candidatus Schekmanbacteria bacterium RIFCSPLOWO2_12_FULL_38_15</name>
    <dbReference type="NCBI Taxonomy" id="1817883"/>
    <lineage>
        <taxon>Bacteria</taxon>
        <taxon>Candidatus Schekmaniibacteriota</taxon>
    </lineage>
</organism>